<dbReference type="Gene3D" id="3.40.980.10">
    <property type="entry name" value="MoaB/Mog-like domain"/>
    <property type="match status" value="1"/>
</dbReference>
<dbReference type="Proteomes" id="UP001597213">
    <property type="component" value="Unassembled WGS sequence"/>
</dbReference>
<feature type="domain" description="MoaB/Mog" evidence="1">
    <location>
        <begin position="9"/>
        <end position="176"/>
    </location>
</feature>
<dbReference type="InterPro" id="IPR056596">
    <property type="entry name" value="FLAD1_M"/>
</dbReference>
<dbReference type="PANTHER" id="PTHR13939">
    <property type="entry name" value="NICOTINAMIDE-NUCLEOTIDE AMIDOHYDROLASE PNCC"/>
    <property type="match status" value="1"/>
</dbReference>
<dbReference type="InterPro" id="IPR050101">
    <property type="entry name" value="CinA"/>
</dbReference>
<gene>
    <name evidence="2" type="ORF">ACFSCT_00195</name>
</gene>
<reference evidence="3" key="1">
    <citation type="journal article" date="2019" name="Int. J. Syst. Evol. Microbiol.">
        <title>The Global Catalogue of Microorganisms (GCM) 10K type strain sequencing project: providing services to taxonomists for standard genome sequencing and annotation.</title>
        <authorList>
            <consortium name="The Broad Institute Genomics Platform"/>
            <consortium name="The Broad Institute Genome Sequencing Center for Infectious Disease"/>
            <person name="Wu L."/>
            <person name="Ma J."/>
        </authorList>
    </citation>
    <scope>NUCLEOTIDE SEQUENCE [LARGE SCALE GENOMIC DNA]</scope>
    <source>
        <strain evidence="3">CCUG 56029</strain>
    </source>
</reference>
<organism evidence="2 3">
    <name type="scientific">Paracoccus pacificus</name>
    <dbReference type="NCBI Taxonomy" id="1463598"/>
    <lineage>
        <taxon>Bacteria</taxon>
        <taxon>Pseudomonadati</taxon>
        <taxon>Pseudomonadota</taxon>
        <taxon>Alphaproteobacteria</taxon>
        <taxon>Rhodobacterales</taxon>
        <taxon>Paracoccaceae</taxon>
        <taxon>Paracoccus</taxon>
    </lineage>
</organism>
<dbReference type="PANTHER" id="PTHR13939:SF0">
    <property type="entry name" value="NMN AMIDOHYDROLASE-LIKE PROTEIN YFAY"/>
    <property type="match status" value="1"/>
</dbReference>
<dbReference type="SUPFAM" id="SSF53218">
    <property type="entry name" value="Molybdenum cofactor biosynthesis proteins"/>
    <property type="match status" value="1"/>
</dbReference>
<evidence type="ECO:0000313" key="2">
    <source>
        <dbReference type="EMBL" id="MFD1880132.1"/>
    </source>
</evidence>
<sequence>MESTNPTAAILVIGDEILTGRTREGNAWHLAGVLANAGFDLKEMRVVSDDHDRIVEAIRALDKSLGGAYDHLFTSGGIGPTHDDVTADAVADAFGVGIGINEQARAAMQARYDKLGLELTGNRLRMARIPDGAELIENAASAAPGFTLGGTHVMAGVPEVFSAMVDALIPRLVGGRPLVSREVEIMRGESDVAEDLAEIARQNPKLSLGSYPFTREGRYGTKLVVRGLDEPAVETAFAQLCQRIGVTP</sequence>
<name>A0ABW4R1N8_9RHOB</name>
<dbReference type="CDD" id="cd00885">
    <property type="entry name" value="cinA"/>
    <property type="match status" value="1"/>
</dbReference>
<dbReference type="RefSeq" id="WP_379139272.1">
    <property type="nucleotide sequence ID" value="NZ_JBHUEN010000003.1"/>
</dbReference>
<comment type="caution">
    <text evidence="2">The sequence shown here is derived from an EMBL/GenBank/DDBJ whole genome shotgun (WGS) entry which is preliminary data.</text>
</comment>
<dbReference type="EMBL" id="JBHUEN010000003">
    <property type="protein sequence ID" value="MFD1880132.1"/>
    <property type="molecule type" value="Genomic_DNA"/>
</dbReference>
<dbReference type="InterPro" id="IPR036425">
    <property type="entry name" value="MoaB/Mog-like_dom_sf"/>
</dbReference>
<dbReference type="SMART" id="SM00852">
    <property type="entry name" value="MoCF_biosynth"/>
    <property type="match status" value="1"/>
</dbReference>
<accession>A0ABW4R1N8</accession>
<evidence type="ECO:0000313" key="3">
    <source>
        <dbReference type="Proteomes" id="UP001597213"/>
    </source>
</evidence>
<keyword evidence="3" id="KW-1185">Reference proteome</keyword>
<dbReference type="InterPro" id="IPR001453">
    <property type="entry name" value="MoaB/Mog_dom"/>
</dbReference>
<proteinExistence type="predicted"/>
<dbReference type="Pfam" id="PF00994">
    <property type="entry name" value="MoCF_biosynth"/>
    <property type="match status" value="1"/>
</dbReference>
<protein>
    <submittedName>
        <fullName evidence="2">Competence/damage-inducible protein A</fullName>
    </submittedName>
</protein>
<dbReference type="Pfam" id="PF24102">
    <property type="entry name" value="FLAD1_M"/>
    <property type="match status" value="1"/>
</dbReference>
<evidence type="ECO:0000259" key="1">
    <source>
        <dbReference type="SMART" id="SM00852"/>
    </source>
</evidence>